<evidence type="ECO:0000256" key="7">
    <source>
        <dbReference type="RuleBase" id="RU363032"/>
    </source>
</evidence>
<gene>
    <name evidence="9" type="ORF">B9T62_23235</name>
</gene>
<dbReference type="Proteomes" id="UP000249890">
    <property type="component" value="Chromosome"/>
</dbReference>
<feature type="transmembrane region" description="Helical" evidence="7">
    <location>
        <begin position="112"/>
        <end position="131"/>
    </location>
</feature>
<dbReference type="Pfam" id="PF00528">
    <property type="entry name" value="BPD_transp_1"/>
    <property type="match status" value="1"/>
</dbReference>
<feature type="domain" description="ABC transmembrane type-1" evidence="8">
    <location>
        <begin position="76"/>
        <end position="283"/>
    </location>
</feature>
<name>A0A2Z2KQ31_9BACL</name>
<dbReference type="Gene3D" id="1.10.3720.10">
    <property type="entry name" value="MetI-like"/>
    <property type="match status" value="1"/>
</dbReference>
<dbReference type="PANTHER" id="PTHR43744">
    <property type="entry name" value="ABC TRANSPORTER PERMEASE PROTEIN MG189-RELATED-RELATED"/>
    <property type="match status" value="1"/>
</dbReference>
<dbReference type="GO" id="GO:0055085">
    <property type="term" value="P:transmembrane transport"/>
    <property type="evidence" value="ECO:0007669"/>
    <property type="project" value="InterPro"/>
</dbReference>
<evidence type="ECO:0000313" key="9">
    <source>
        <dbReference type="EMBL" id="ASA23462.1"/>
    </source>
</evidence>
<dbReference type="AlphaFoldDB" id="A0A2Z2KQ31"/>
<evidence type="ECO:0000313" key="10">
    <source>
        <dbReference type="Proteomes" id="UP000249890"/>
    </source>
</evidence>
<dbReference type="GO" id="GO:0005886">
    <property type="term" value="C:plasma membrane"/>
    <property type="evidence" value="ECO:0007669"/>
    <property type="project" value="UniProtKB-SubCell"/>
</dbReference>
<keyword evidence="6 7" id="KW-0472">Membrane</keyword>
<dbReference type="CDD" id="cd06261">
    <property type="entry name" value="TM_PBP2"/>
    <property type="match status" value="1"/>
</dbReference>
<dbReference type="InterPro" id="IPR035906">
    <property type="entry name" value="MetI-like_sf"/>
</dbReference>
<keyword evidence="2 7" id="KW-0813">Transport</keyword>
<evidence type="ECO:0000256" key="4">
    <source>
        <dbReference type="ARBA" id="ARBA00022692"/>
    </source>
</evidence>
<proteinExistence type="inferred from homology"/>
<sequence length="297" mass="33560">MMSETFRDRVVLSLMKFLLFALAIVCLLPIVLAISASFSSETAIAMNGFSLWPRDPTLETYRFILSDKLGVIAKAYGVTIFVTLVGTIISVAVTTCYAYAISVNHFKNGNRLAFFAYFTILFNGGMLPWYILTTKYYHLNDTLTGLFVPYLMNVFFMYLQRNYFKSIPAEITESAQIDGAGYFRIFLTIMVPLSKVSLVTISLFYAVQYWNDFYLPLMLTSDKDLYTLQYMIYNMLSNIAYLATSSDKSMLTNANLVPPLETAKMAMTCLTIGPIVLLFPFLQKYFVKGILIGSVKG</sequence>
<feature type="transmembrane region" description="Helical" evidence="7">
    <location>
        <begin position="75"/>
        <end position="100"/>
    </location>
</feature>
<evidence type="ECO:0000256" key="2">
    <source>
        <dbReference type="ARBA" id="ARBA00022448"/>
    </source>
</evidence>
<evidence type="ECO:0000256" key="3">
    <source>
        <dbReference type="ARBA" id="ARBA00022475"/>
    </source>
</evidence>
<feature type="transmembrane region" description="Helical" evidence="7">
    <location>
        <begin position="265"/>
        <end position="282"/>
    </location>
</feature>
<dbReference type="InterPro" id="IPR000515">
    <property type="entry name" value="MetI-like"/>
</dbReference>
<feature type="transmembrane region" description="Helical" evidence="7">
    <location>
        <begin position="181"/>
        <end position="207"/>
    </location>
</feature>
<protein>
    <recommendedName>
        <fullName evidence="8">ABC transmembrane type-1 domain-containing protein</fullName>
    </recommendedName>
</protein>
<dbReference type="RefSeq" id="WP_087917451.1">
    <property type="nucleotide sequence ID" value="NZ_CP021780.1"/>
</dbReference>
<dbReference type="PANTHER" id="PTHR43744:SF9">
    <property type="entry name" value="POLYGALACTURONAN_RHAMNOGALACTURONAN TRANSPORT SYSTEM PERMEASE PROTEIN YTCP"/>
    <property type="match status" value="1"/>
</dbReference>
<keyword evidence="3" id="KW-1003">Cell membrane</keyword>
<reference evidence="9 10" key="1">
    <citation type="submission" date="2017-06" db="EMBL/GenBank/DDBJ databases">
        <title>Complete genome sequence of Paenibacillus donghaensis KCTC 13049T isolated from East Sea sediment, South Korea.</title>
        <authorList>
            <person name="Jung B.K."/>
            <person name="Hong S.-J."/>
            <person name="Shin J.-H."/>
        </authorList>
    </citation>
    <scope>NUCLEOTIDE SEQUENCE [LARGE SCALE GENOMIC DNA]</scope>
    <source>
        <strain evidence="9 10">KCTC 13049</strain>
    </source>
</reference>
<dbReference type="OrthoDB" id="157184at2"/>
<organism evidence="9 10">
    <name type="scientific">Paenibacillus donghaensis</name>
    <dbReference type="NCBI Taxonomy" id="414771"/>
    <lineage>
        <taxon>Bacteria</taxon>
        <taxon>Bacillati</taxon>
        <taxon>Bacillota</taxon>
        <taxon>Bacilli</taxon>
        <taxon>Bacillales</taxon>
        <taxon>Paenibacillaceae</taxon>
        <taxon>Paenibacillus</taxon>
    </lineage>
</organism>
<keyword evidence="5 7" id="KW-1133">Transmembrane helix</keyword>
<dbReference type="SUPFAM" id="SSF161098">
    <property type="entry name" value="MetI-like"/>
    <property type="match status" value="1"/>
</dbReference>
<evidence type="ECO:0000256" key="6">
    <source>
        <dbReference type="ARBA" id="ARBA00023136"/>
    </source>
</evidence>
<comment type="similarity">
    <text evidence="7">Belongs to the binding-protein-dependent transport system permease family.</text>
</comment>
<dbReference type="KEGG" id="pdh:B9T62_23235"/>
<comment type="subcellular location">
    <subcellularLocation>
        <location evidence="1 7">Cell membrane</location>
        <topology evidence="1 7">Multi-pass membrane protein</topology>
    </subcellularLocation>
</comment>
<feature type="transmembrane region" description="Helical" evidence="7">
    <location>
        <begin position="227"/>
        <end position="244"/>
    </location>
</feature>
<keyword evidence="10" id="KW-1185">Reference proteome</keyword>
<feature type="transmembrane region" description="Helical" evidence="7">
    <location>
        <begin position="143"/>
        <end position="160"/>
    </location>
</feature>
<evidence type="ECO:0000259" key="8">
    <source>
        <dbReference type="PROSITE" id="PS50928"/>
    </source>
</evidence>
<accession>A0A2Z2KQ31</accession>
<dbReference type="EMBL" id="CP021780">
    <property type="protein sequence ID" value="ASA23462.1"/>
    <property type="molecule type" value="Genomic_DNA"/>
</dbReference>
<keyword evidence="4 7" id="KW-0812">Transmembrane</keyword>
<dbReference type="PROSITE" id="PS50928">
    <property type="entry name" value="ABC_TM1"/>
    <property type="match status" value="1"/>
</dbReference>
<evidence type="ECO:0000256" key="1">
    <source>
        <dbReference type="ARBA" id="ARBA00004651"/>
    </source>
</evidence>
<evidence type="ECO:0000256" key="5">
    <source>
        <dbReference type="ARBA" id="ARBA00022989"/>
    </source>
</evidence>